<keyword evidence="3" id="KW-0285">Flavoprotein</keyword>
<dbReference type="GO" id="GO:0016491">
    <property type="term" value="F:oxidoreductase activity"/>
    <property type="evidence" value="ECO:0007669"/>
    <property type="project" value="UniProtKB-KW"/>
</dbReference>
<dbReference type="PANTHER" id="PTHR42973:SF39">
    <property type="entry name" value="FAD-BINDING PCMH-TYPE DOMAIN-CONTAINING PROTEIN"/>
    <property type="match status" value="1"/>
</dbReference>
<feature type="domain" description="FAD-binding PCMH-type" evidence="7">
    <location>
        <begin position="115"/>
        <end position="298"/>
    </location>
</feature>
<gene>
    <name evidence="8" type="ORF">M419DRAFT_128549</name>
</gene>
<dbReference type="InterPro" id="IPR016169">
    <property type="entry name" value="FAD-bd_PCMH_sub2"/>
</dbReference>
<dbReference type="PROSITE" id="PS51387">
    <property type="entry name" value="FAD_PCMH"/>
    <property type="match status" value="1"/>
</dbReference>
<organism evidence="8 9">
    <name type="scientific">Hypocrea jecorina (strain ATCC 56765 / BCRC 32924 / NRRL 11460 / Rut C-30)</name>
    <name type="common">Trichoderma reesei</name>
    <dbReference type="NCBI Taxonomy" id="1344414"/>
    <lineage>
        <taxon>Eukaryota</taxon>
        <taxon>Fungi</taxon>
        <taxon>Dikarya</taxon>
        <taxon>Ascomycota</taxon>
        <taxon>Pezizomycotina</taxon>
        <taxon>Sordariomycetes</taxon>
        <taxon>Hypocreomycetidae</taxon>
        <taxon>Hypocreales</taxon>
        <taxon>Hypocreaceae</taxon>
        <taxon>Trichoderma</taxon>
    </lineage>
</organism>
<dbReference type="KEGG" id="trr:M419DRAFT_128549"/>
<dbReference type="EMBL" id="KI911143">
    <property type="protein sequence ID" value="ETS03254.1"/>
    <property type="molecule type" value="Genomic_DNA"/>
</dbReference>
<keyword evidence="4" id="KW-0274">FAD</keyword>
<evidence type="ECO:0000256" key="2">
    <source>
        <dbReference type="ARBA" id="ARBA00005466"/>
    </source>
</evidence>
<keyword evidence="5" id="KW-0560">Oxidoreductase</keyword>
<comment type="similarity">
    <text evidence="2">Belongs to the oxygen-dependent FAD-linked oxidoreductase family.</text>
</comment>
<dbReference type="Proteomes" id="UP000024376">
    <property type="component" value="Unassembled WGS sequence"/>
</dbReference>
<evidence type="ECO:0000256" key="5">
    <source>
        <dbReference type="ARBA" id="ARBA00023002"/>
    </source>
</evidence>
<dbReference type="HOGENOM" id="CLU_018354_4_4_1"/>
<protein>
    <submittedName>
        <fullName evidence="8">FAD binding domain-containing protein</fullName>
    </submittedName>
</protein>
<evidence type="ECO:0000313" key="9">
    <source>
        <dbReference type="Proteomes" id="UP000024376"/>
    </source>
</evidence>
<evidence type="ECO:0000259" key="7">
    <source>
        <dbReference type="PROSITE" id="PS51387"/>
    </source>
</evidence>
<evidence type="ECO:0000313" key="8">
    <source>
        <dbReference type="EMBL" id="ETS03254.1"/>
    </source>
</evidence>
<dbReference type="AlphaFoldDB" id="A0A024SD45"/>
<evidence type="ECO:0000256" key="6">
    <source>
        <dbReference type="SAM" id="SignalP"/>
    </source>
</evidence>
<feature type="chain" id="PRO_5001534212" evidence="6">
    <location>
        <begin position="21"/>
        <end position="587"/>
    </location>
</feature>
<feature type="signal peptide" evidence="6">
    <location>
        <begin position="1"/>
        <end position="20"/>
    </location>
</feature>
<reference evidence="9" key="1">
    <citation type="journal article" date="2013" name="Ind. Biotechnol.">
        <title>Comparative genomics analysis of Trichoderma reesei strains.</title>
        <authorList>
            <person name="Koike H."/>
            <person name="Aerts A."/>
            <person name="LaButti K."/>
            <person name="Grigoriev I.V."/>
            <person name="Baker S.E."/>
        </authorList>
    </citation>
    <scope>NUCLEOTIDE SEQUENCE [LARGE SCALE GENOMIC DNA]</scope>
    <source>
        <strain evidence="9">ATCC 56765 / BCRC 32924 / NRRL 11460 / Rut C-30</strain>
    </source>
</reference>
<dbReference type="InterPro" id="IPR006094">
    <property type="entry name" value="Oxid_FAD_bind_N"/>
</dbReference>
<dbReference type="Gene3D" id="3.30.465.10">
    <property type="match status" value="2"/>
</dbReference>
<dbReference type="InterPro" id="IPR036318">
    <property type="entry name" value="FAD-bd_PCMH-like_sf"/>
</dbReference>
<evidence type="ECO:0000256" key="3">
    <source>
        <dbReference type="ARBA" id="ARBA00022630"/>
    </source>
</evidence>
<proteinExistence type="inferred from homology"/>
<accession>A0A024SD45</accession>
<keyword evidence="6" id="KW-0732">Signal</keyword>
<dbReference type="GO" id="GO:0071949">
    <property type="term" value="F:FAD binding"/>
    <property type="evidence" value="ECO:0007669"/>
    <property type="project" value="InterPro"/>
</dbReference>
<dbReference type="InterPro" id="IPR012951">
    <property type="entry name" value="BBE"/>
</dbReference>
<sequence>MSASTLRLLLSLAVLGSGLCAPQTEICKASPGTPSWPSAKAWASLNRTLNGRLLQPVPPGAVCHPDQPTFNSSQCASVAAEWKTYEFHIESPISVMWDKFDNFTCLPEEDAPCSPAGYPAYVVNASTAEHVKIGIDFARKYNVRLNVKNTGHDYLGRSNSPGSLSIWTHHLNTMTYNKGQYKLHGSSRVLQGNSITVGGGSEMYNVYVAADKHNETIVGGGGKTVGIGGYITGGGHSVFAPKYGLAADNVWEMEVVTPGGDIVVANEDQHSDLFWAMRGGGGSTFGVITSVTLKTHPSPRILGLLYGIIADPKESLVYDLITYVLSQTPYLMAQGLSGYNYITRDMAPPLELPGAPDRVAGILGSSVLQNVKSPEAVQDLFKPLNDTIRKRWGDKVQFYVLPTAYDSWLAWFSNNYDTDPAGGSQYLVSRLIDGQALTGSQQKLKSALQATLTPSGTIAAFMVGGKGVHDAKPRGGSNAVNPAWRSAYLHTLTSQSFGPFNKTAEQEAIVTLDSEFQPLRDLTPKSGAYINEAFPFEKNWQTTFWGSNYARLLRIKREVDPSDVFWCSPCVGNERWEVRQDGKLCKK</sequence>
<dbReference type="InterPro" id="IPR016166">
    <property type="entry name" value="FAD-bd_PCMH"/>
</dbReference>
<dbReference type="OrthoDB" id="9983560at2759"/>
<dbReference type="Pfam" id="PF01565">
    <property type="entry name" value="FAD_binding_4"/>
    <property type="match status" value="1"/>
</dbReference>
<dbReference type="PANTHER" id="PTHR42973">
    <property type="entry name" value="BINDING OXIDOREDUCTASE, PUTATIVE (AFU_ORTHOLOGUE AFUA_1G17690)-RELATED"/>
    <property type="match status" value="1"/>
</dbReference>
<comment type="cofactor">
    <cofactor evidence="1">
        <name>FAD</name>
        <dbReference type="ChEBI" id="CHEBI:57692"/>
    </cofactor>
</comment>
<dbReference type="SUPFAM" id="SSF56176">
    <property type="entry name" value="FAD-binding/transporter-associated domain-like"/>
    <property type="match status" value="1"/>
</dbReference>
<dbReference type="Pfam" id="PF08031">
    <property type="entry name" value="BBE"/>
    <property type="match status" value="1"/>
</dbReference>
<name>A0A024SD45_HYPJR</name>
<dbReference type="InterPro" id="IPR050416">
    <property type="entry name" value="FAD-linked_Oxidoreductase"/>
</dbReference>
<evidence type="ECO:0000256" key="1">
    <source>
        <dbReference type="ARBA" id="ARBA00001974"/>
    </source>
</evidence>
<evidence type="ECO:0000256" key="4">
    <source>
        <dbReference type="ARBA" id="ARBA00022827"/>
    </source>
</evidence>